<sequence>MKLKQFMLLSVLTCMLSIPGLTSAADLSVSGHIESVSACNVALGNNGVADLGNLSRKDIRTLFVRSSYMSLRINCQHPTKVGVGVIDNRKGTVPPSEQIFGDQVFGLGNPAIGSYVIASDGFPQADGREAFWIWGSKGDFPWWGDKGRNSVWSGSKILSWDVDGPQTEPVAFKTLENTLLIRTTLRRDMPFTDELEIDGSATLELVYL</sequence>
<protein>
    <submittedName>
        <fullName evidence="2">DUF1120 domain-containing protein</fullName>
    </submittedName>
</protein>
<gene>
    <name evidence="3" type="ORF">J4M89_38705</name>
    <name evidence="2" type="ORF">JIN94_37755</name>
    <name evidence="4" type="ORF">LXE91_38670</name>
</gene>
<evidence type="ECO:0000313" key="4">
    <source>
        <dbReference type="EMBL" id="WFN22599.1"/>
    </source>
</evidence>
<dbReference type="EMBL" id="JAENIB010000034">
    <property type="protein sequence ID" value="MBK1935644.1"/>
    <property type="molecule type" value="Genomic_DNA"/>
</dbReference>
<evidence type="ECO:0000313" key="6">
    <source>
        <dbReference type="Proteomes" id="UP000664048"/>
    </source>
</evidence>
<dbReference type="GeneID" id="93195651"/>
<accession>A0A1E3FMC7</accession>
<dbReference type="Pfam" id="PF06551">
    <property type="entry name" value="DUF1120"/>
    <property type="match status" value="1"/>
</dbReference>
<dbReference type="RefSeq" id="WP_039343189.1">
    <property type="nucleotide sequence ID" value="NZ_AP018359.1"/>
</dbReference>
<evidence type="ECO:0000313" key="3">
    <source>
        <dbReference type="EMBL" id="MBO1835330.1"/>
    </source>
</evidence>
<keyword evidence="6" id="KW-1185">Reference proteome</keyword>
<feature type="chain" id="PRO_5044556981" evidence="1">
    <location>
        <begin position="25"/>
        <end position="208"/>
    </location>
</feature>
<dbReference type="InterPro" id="IPR010546">
    <property type="entry name" value="DUF1120"/>
</dbReference>
<reference evidence="3 6" key="2">
    <citation type="submission" date="2021-03" db="EMBL/GenBank/DDBJ databases">
        <title>Clinical course, treatment and visual outcome of an outbreak of Burkholderia contaminans endophthalmitis following cataract surgery.</title>
        <authorList>
            <person name="Lind C."/>
            <person name="Olsen K."/>
            <person name="Angelsen N.K."/>
            <person name="Krefting E.A."/>
            <person name="Fossen K."/>
            <person name="Gravningen K."/>
            <person name="Depoorter E."/>
            <person name="Vandamme P."/>
            <person name="Bertelsen G."/>
        </authorList>
    </citation>
    <scope>NUCLEOTIDE SEQUENCE [LARGE SCALE GENOMIC DNA]</scope>
    <source>
        <strain evidence="3 6">51242556</strain>
    </source>
</reference>
<keyword evidence="1" id="KW-0732">Signal</keyword>
<evidence type="ECO:0000256" key="1">
    <source>
        <dbReference type="SAM" id="SignalP"/>
    </source>
</evidence>
<dbReference type="AlphaFoldDB" id="A0A1E3FMC7"/>
<evidence type="ECO:0000313" key="7">
    <source>
        <dbReference type="Proteomes" id="UP001220209"/>
    </source>
</evidence>
<dbReference type="Proteomes" id="UP001220209">
    <property type="component" value="Chromosome 3"/>
</dbReference>
<dbReference type="OrthoDB" id="8966046at2"/>
<dbReference type="Proteomes" id="UP000664048">
    <property type="component" value="Unassembled WGS sequence"/>
</dbReference>
<dbReference type="EMBL" id="CP090642">
    <property type="protein sequence ID" value="WFN22599.1"/>
    <property type="molecule type" value="Genomic_DNA"/>
</dbReference>
<feature type="signal peptide" evidence="1">
    <location>
        <begin position="1"/>
        <end position="24"/>
    </location>
</feature>
<organism evidence="2 5">
    <name type="scientific">Burkholderia contaminans</name>
    <dbReference type="NCBI Taxonomy" id="488447"/>
    <lineage>
        <taxon>Bacteria</taxon>
        <taxon>Pseudomonadati</taxon>
        <taxon>Pseudomonadota</taxon>
        <taxon>Betaproteobacteria</taxon>
        <taxon>Burkholderiales</taxon>
        <taxon>Burkholderiaceae</taxon>
        <taxon>Burkholderia</taxon>
        <taxon>Burkholderia cepacia complex</taxon>
    </lineage>
</organism>
<reference evidence="4 7" key="3">
    <citation type="submission" date="2021-12" db="EMBL/GenBank/DDBJ databases">
        <title>Genomic and phenotypic characterization of three Burkholderia contaminans isolates recovered from different sources.</title>
        <authorList>
            <person name="Lopez De Volder A."/>
            <person name="Fan Y."/>
            <person name="Nunvar J."/>
            <person name="Herrera T."/>
            <person name="Timp W."/>
            <person name="Degrossi J."/>
        </authorList>
    </citation>
    <scope>NUCLEOTIDE SEQUENCE [LARGE SCALE GENOMIC DNA]</scope>
    <source>
        <strain evidence="4 7">LMG 23361</strain>
    </source>
</reference>
<dbReference type="Proteomes" id="UP000611459">
    <property type="component" value="Unassembled WGS sequence"/>
</dbReference>
<evidence type="ECO:0000313" key="5">
    <source>
        <dbReference type="Proteomes" id="UP000611459"/>
    </source>
</evidence>
<name>A0A1E3FMC7_9BURK</name>
<dbReference type="EMBL" id="JAGEMX010000029">
    <property type="protein sequence ID" value="MBO1835330.1"/>
    <property type="molecule type" value="Genomic_DNA"/>
</dbReference>
<reference evidence="2" key="1">
    <citation type="submission" date="2021-01" db="EMBL/GenBank/DDBJ databases">
        <title>Outbreak of Burkholderia contaminns endophthalmitis traced to a clinical ventilation system.</title>
        <authorList>
            <person name="Lipuma J."/>
            <person name="Spilker T."/>
            <person name="Kratholm J."/>
        </authorList>
    </citation>
    <scope>NUCLEOTIDE SEQUENCE</scope>
    <source>
        <strain evidence="2">HI4954</strain>
    </source>
</reference>
<evidence type="ECO:0000313" key="2">
    <source>
        <dbReference type="EMBL" id="MBK1935644.1"/>
    </source>
</evidence>
<proteinExistence type="predicted"/>